<feature type="domain" description="Core" evidence="2">
    <location>
        <begin position="16"/>
        <end position="117"/>
    </location>
</feature>
<dbReference type="PANTHER" id="PTHR10072:SF41">
    <property type="entry name" value="IRON-SULFUR CLUSTER ASSEMBLY 1 HOMOLOG, MITOCHONDRIAL"/>
    <property type="match status" value="1"/>
</dbReference>
<dbReference type="GO" id="GO:0051537">
    <property type="term" value="F:2 iron, 2 sulfur cluster binding"/>
    <property type="evidence" value="ECO:0007669"/>
    <property type="project" value="TreeGrafter"/>
</dbReference>
<dbReference type="GO" id="GO:0016226">
    <property type="term" value="P:iron-sulfur cluster assembly"/>
    <property type="evidence" value="ECO:0007669"/>
    <property type="project" value="InterPro"/>
</dbReference>
<evidence type="ECO:0000313" key="3">
    <source>
        <dbReference type="EMBL" id="TMQ48896.1"/>
    </source>
</evidence>
<dbReference type="Pfam" id="PF01521">
    <property type="entry name" value="Fe-S_biosyn"/>
    <property type="match status" value="1"/>
</dbReference>
<dbReference type="PANTHER" id="PTHR10072">
    <property type="entry name" value="IRON-SULFUR CLUSTER ASSEMBLY PROTEIN"/>
    <property type="match status" value="1"/>
</dbReference>
<evidence type="ECO:0000313" key="4">
    <source>
        <dbReference type="Proteomes" id="UP000320184"/>
    </source>
</evidence>
<dbReference type="GO" id="GO:0005737">
    <property type="term" value="C:cytoplasm"/>
    <property type="evidence" value="ECO:0007669"/>
    <property type="project" value="TreeGrafter"/>
</dbReference>
<proteinExistence type="inferred from homology"/>
<dbReference type="PROSITE" id="PS01152">
    <property type="entry name" value="HESB"/>
    <property type="match status" value="1"/>
</dbReference>
<dbReference type="NCBIfam" id="TIGR00049">
    <property type="entry name" value="iron-sulfur cluster assembly accessory protein"/>
    <property type="match status" value="1"/>
</dbReference>
<dbReference type="AlphaFoldDB" id="A0A538SC07"/>
<dbReference type="EMBL" id="VBOT01000131">
    <property type="protein sequence ID" value="TMQ48896.1"/>
    <property type="molecule type" value="Genomic_DNA"/>
</dbReference>
<accession>A0A538SC07</accession>
<dbReference type="InterPro" id="IPR000361">
    <property type="entry name" value="ATAP_core_dom"/>
</dbReference>
<dbReference type="InterPro" id="IPR016092">
    <property type="entry name" value="ATAP"/>
</dbReference>
<comment type="similarity">
    <text evidence="1">Belongs to the HesB/IscA family.</text>
</comment>
<gene>
    <name evidence="3" type="ORF">E6K73_10925</name>
</gene>
<protein>
    <submittedName>
        <fullName evidence="3">Iron-sulfur cluster assembly accessory protein</fullName>
    </submittedName>
</protein>
<name>A0A538SC07_UNCEI</name>
<evidence type="ECO:0000256" key="1">
    <source>
        <dbReference type="ARBA" id="ARBA00006718"/>
    </source>
</evidence>
<evidence type="ECO:0000259" key="2">
    <source>
        <dbReference type="Pfam" id="PF01521"/>
    </source>
</evidence>
<comment type="caution">
    <text evidence="3">The sequence shown here is derived from an EMBL/GenBank/DDBJ whole genome shotgun (WGS) entry which is preliminary data.</text>
</comment>
<organism evidence="3 4">
    <name type="scientific">Eiseniibacteriota bacterium</name>
    <dbReference type="NCBI Taxonomy" id="2212470"/>
    <lineage>
        <taxon>Bacteria</taxon>
        <taxon>Candidatus Eiseniibacteriota</taxon>
    </lineage>
</organism>
<dbReference type="Gene3D" id="2.60.300.12">
    <property type="entry name" value="HesB-like domain"/>
    <property type="match status" value="1"/>
</dbReference>
<reference evidence="3 4" key="1">
    <citation type="journal article" date="2019" name="Nat. Microbiol.">
        <title>Mediterranean grassland soil C-N compound turnover is dependent on rainfall and depth, and is mediated by genomically divergent microorganisms.</title>
        <authorList>
            <person name="Diamond S."/>
            <person name="Andeer P.F."/>
            <person name="Li Z."/>
            <person name="Crits-Christoph A."/>
            <person name="Burstein D."/>
            <person name="Anantharaman K."/>
            <person name="Lane K.R."/>
            <person name="Thomas B.C."/>
            <person name="Pan C."/>
            <person name="Northen T.R."/>
            <person name="Banfield J.F."/>
        </authorList>
    </citation>
    <scope>NUCLEOTIDE SEQUENCE [LARGE SCALE GENOMIC DNA]</scope>
    <source>
        <strain evidence="3">WS_3</strain>
    </source>
</reference>
<dbReference type="InterPro" id="IPR050322">
    <property type="entry name" value="Fe-S_cluster_asmbl/transfer"/>
</dbReference>
<dbReference type="InterPro" id="IPR017870">
    <property type="entry name" value="FeS_cluster_insertion_CS"/>
</dbReference>
<sequence length="121" mass="12927">MDLPIINQSSQVRNGISLSAHAAQKVLELLEQRGTQGHGLRVGVRGGGCSGNSYFMEFCEAEAPGDEVYESHGVKLVIDTKSMTLLSGTEIDFVEGLMGSGFKFNNPNVRHSCSCGESFSA</sequence>
<dbReference type="Proteomes" id="UP000320184">
    <property type="component" value="Unassembled WGS sequence"/>
</dbReference>
<dbReference type="SUPFAM" id="SSF89360">
    <property type="entry name" value="HesB-like domain"/>
    <property type="match status" value="1"/>
</dbReference>
<dbReference type="InterPro" id="IPR035903">
    <property type="entry name" value="HesB-like_dom_sf"/>
</dbReference>